<evidence type="ECO:0000313" key="3">
    <source>
        <dbReference type="Proteomes" id="UP000622707"/>
    </source>
</evidence>
<comment type="caution">
    <text evidence="2">The sequence shown here is derived from an EMBL/GenBank/DDBJ whole genome shotgun (WGS) entry which is preliminary data.</text>
</comment>
<accession>A0ABS1JU68</accession>
<sequence>MDFTTFETFLEKGKRDEKTATCKVVSALFENQPMVLLHADLKDPADPSRDKPTLVMASCYQVVDSGSGGSGKDHHVLACFDGKEIHFKCGDSILDGRAENAQELIDEALRDASFAMGDDKRATLRKSINDQVGATAVDSGCWFWQAYKPTRAGAEPKLCKHTNKVLNEHGRDLWTNLEAAWERMSAPEQGQEQSGEMSLAKLAFNIPVLYEGERGTGKTYEAREFARQGGYALVEMAGHESIEAQDLLGYYAPAGDGKTVWKDGKLAQAFRKAAAGEKVVLLLDELLRIPQRQLSVLLTALSPDSDGTYKLSTNRIVDIKDGVGQDETIAAPVKNLCVVATTNSGQGYAVDEIDAAVAERFIPLRKESTIDSIRAVLTKEAMAKNLQGAVEPTIEFFQKAKALFSQGQLEREPSMRTLVRAFTYASPGCPNDVKAGLKGQALLWVARDTNAVPLPEQVESINRLVESCFAGGRAKAAAKSQGASR</sequence>
<reference evidence="2 3" key="1">
    <citation type="journal article" date="2017" name="Int. J. Syst. Evol. Microbiol.">
        <title>Ramlibacter alkalitolerans sp. nov., alkali-tolerant bacterium isolated from soil of ginseng.</title>
        <authorList>
            <person name="Lee D.H."/>
            <person name="Cha C.J."/>
        </authorList>
    </citation>
    <scope>NUCLEOTIDE SEQUENCE [LARGE SCALE GENOMIC DNA]</scope>
    <source>
        <strain evidence="2 3">KACC 19305</strain>
    </source>
</reference>
<evidence type="ECO:0000313" key="2">
    <source>
        <dbReference type="EMBL" id="MBL0427823.1"/>
    </source>
</evidence>
<protein>
    <submittedName>
        <fullName evidence="2">AAA family ATPase</fullName>
    </submittedName>
</protein>
<dbReference type="Pfam" id="PF07728">
    <property type="entry name" value="AAA_5"/>
    <property type="match status" value="1"/>
</dbReference>
<organism evidence="2 3">
    <name type="scientific">Ramlibacter alkalitolerans</name>
    <dbReference type="NCBI Taxonomy" id="2039631"/>
    <lineage>
        <taxon>Bacteria</taxon>
        <taxon>Pseudomonadati</taxon>
        <taxon>Pseudomonadota</taxon>
        <taxon>Betaproteobacteria</taxon>
        <taxon>Burkholderiales</taxon>
        <taxon>Comamonadaceae</taxon>
        <taxon>Ramlibacter</taxon>
    </lineage>
</organism>
<dbReference type="InterPro" id="IPR050764">
    <property type="entry name" value="CbbQ/NirQ/NorQ/GpvN"/>
</dbReference>
<dbReference type="RefSeq" id="WP_201692454.1">
    <property type="nucleotide sequence ID" value="NZ_JAEQND010000013.1"/>
</dbReference>
<dbReference type="PANTHER" id="PTHR42759:SF1">
    <property type="entry name" value="MAGNESIUM-CHELATASE SUBUNIT CHLD"/>
    <property type="match status" value="1"/>
</dbReference>
<dbReference type="PANTHER" id="PTHR42759">
    <property type="entry name" value="MOXR FAMILY PROTEIN"/>
    <property type="match status" value="1"/>
</dbReference>
<dbReference type="InterPro" id="IPR011704">
    <property type="entry name" value="ATPase_dyneun-rel_AAA"/>
</dbReference>
<name>A0ABS1JU68_9BURK</name>
<dbReference type="EMBL" id="JAEQND010000013">
    <property type="protein sequence ID" value="MBL0427823.1"/>
    <property type="molecule type" value="Genomic_DNA"/>
</dbReference>
<dbReference type="SUPFAM" id="SSF52540">
    <property type="entry name" value="P-loop containing nucleoside triphosphate hydrolases"/>
    <property type="match status" value="1"/>
</dbReference>
<evidence type="ECO:0000259" key="1">
    <source>
        <dbReference type="Pfam" id="PF07728"/>
    </source>
</evidence>
<proteinExistence type="predicted"/>
<feature type="domain" description="ATPase dynein-related AAA" evidence="1">
    <location>
        <begin position="208"/>
        <end position="361"/>
    </location>
</feature>
<gene>
    <name evidence="2" type="ORF">JI746_22140</name>
</gene>
<dbReference type="InterPro" id="IPR027417">
    <property type="entry name" value="P-loop_NTPase"/>
</dbReference>
<keyword evidence="3" id="KW-1185">Reference proteome</keyword>
<dbReference type="Gene3D" id="3.40.50.300">
    <property type="entry name" value="P-loop containing nucleotide triphosphate hydrolases"/>
    <property type="match status" value="1"/>
</dbReference>
<dbReference type="Proteomes" id="UP000622707">
    <property type="component" value="Unassembled WGS sequence"/>
</dbReference>